<gene>
    <name evidence="4" type="ORF">OVN521_LOCUS32919</name>
    <name evidence="3" type="ORF">WKI299_LOCUS32154</name>
</gene>
<feature type="domain" description="TIR" evidence="2">
    <location>
        <begin position="13"/>
        <end position="89"/>
    </location>
</feature>
<reference evidence="4" key="1">
    <citation type="submission" date="2021-02" db="EMBL/GenBank/DDBJ databases">
        <authorList>
            <person name="Nowell W R."/>
        </authorList>
    </citation>
    <scope>NUCLEOTIDE SEQUENCE</scope>
</reference>
<dbReference type="SUPFAM" id="SSF52200">
    <property type="entry name" value="Toll/Interleukin receptor TIR domain"/>
    <property type="match status" value="1"/>
</dbReference>
<name>A0A820L6Y6_9BILA</name>
<dbReference type="InterPro" id="IPR035897">
    <property type="entry name" value="Toll_tir_struct_dom_sf"/>
</dbReference>
<accession>A0A820L6Y6</accession>
<dbReference type="GO" id="GO:0007165">
    <property type="term" value="P:signal transduction"/>
    <property type="evidence" value="ECO:0007669"/>
    <property type="project" value="InterPro"/>
</dbReference>
<proteinExistence type="predicted"/>
<evidence type="ECO:0000313" key="3">
    <source>
        <dbReference type="EMBL" id="CAF2160883.1"/>
    </source>
</evidence>
<organism evidence="4 5">
    <name type="scientific">Rotaria magnacalcarata</name>
    <dbReference type="NCBI Taxonomy" id="392030"/>
    <lineage>
        <taxon>Eukaryota</taxon>
        <taxon>Metazoa</taxon>
        <taxon>Spiralia</taxon>
        <taxon>Gnathifera</taxon>
        <taxon>Rotifera</taxon>
        <taxon>Eurotatoria</taxon>
        <taxon>Bdelloidea</taxon>
        <taxon>Philodinida</taxon>
        <taxon>Philodinidae</taxon>
        <taxon>Rotaria</taxon>
    </lineage>
</organism>
<feature type="region of interest" description="Disordered" evidence="1">
    <location>
        <begin position="207"/>
        <end position="230"/>
    </location>
</feature>
<dbReference type="EMBL" id="CAJNRF010014750">
    <property type="protein sequence ID" value="CAF2160883.1"/>
    <property type="molecule type" value="Genomic_DNA"/>
</dbReference>
<evidence type="ECO:0000313" key="5">
    <source>
        <dbReference type="Proteomes" id="UP000663866"/>
    </source>
</evidence>
<protein>
    <recommendedName>
        <fullName evidence="2">TIR domain-containing protein</fullName>
    </recommendedName>
</protein>
<dbReference type="Gene3D" id="3.40.50.10140">
    <property type="entry name" value="Toll/interleukin-1 receptor homology (TIR) domain"/>
    <property type="match status" value="1"/>
</dbReference>
<dbReference type="AlphaFoldDB" id="A0A820L6Y6"/>
<dbReference type="InterPro" id="IPR000157">
    <property type="entry name" value="TIR_dom"/>
</dbReference>
<evidence type="ECO:0000256" key="1">
    <source>
        <dbReference type="SAM" id="MobiDB-lite"/>
    </source>
</evidence>
<keyword evidence="5" id="KW-1185">Reference proteome</keyword>
<dbReference type="Pfam" id="PF13676">
    <property type="entry name" value="TIR_2"/>
    <property type="match status" value="1"/>
</dbReference>
<comment type="caution">
    <text evidence="4">The sequence shown here is derived from an EMBL/GenBank/DDBJ whole genome shotgun (WGS) entry which is preliminary data.</text>
</comment>
<sequence length="230" mass="26549">MESKSETPSNHSSTNEDIWEKIALGIKQSNLILCLLSQEYYNSKSCRKEVKFAVSRNKSILPDYIGTPGECDWLVIHIAELKYVRFKNSSGMLPDSEVQELLKTIQEAEIIKPSIPINVKRPPEVWSVDDIHAWFSSYKVSDTLVKLHDTQSVAEMVEYSIKLRTDSKKEFIKYEKRYAKNYPDEHLEEYIFNRFKNALLNLPTSQHETMKKPVSSSQPSKPKSRTCTIA</sequence>
<dbReference type="Proteomes" id="UP000663866">
    <property type="component" value="Unassembled WGS sequence"/>
</dbReference>
<evidence type="ECO:0000313" key="4">
    <source>
        <dbReference type="EMBL" id="CAF4351509.1"/>
    </source>
</evidence>
<feature type="compositionally biased region" description="Low complexity" evidence="1">
    <location>
        <begin position="212"/>
        <end position="221"/>
    </location>
</feature>
<dbReference type="Proteomes" id="UP000663856">
    <property type="component" value="Unassembled WGS sequence"/>
</dbReference>
<evidence type="ECO:0000259" key="2">
    <source>
        <dbReference type="Pfam" id="PF13676"/>
    </source>
</evidence>
<dbReference type="EMBL" id="CAJOBG010029283">
    <property type="protein sequence ID" value="CAF4351509.1"/>
    <property type="molecule type" value="Genomic_DNA"/>
</dbReference>